<dbReference type="InterPro" id="IPR021338">
    <property type="entry name" value="DUF2953"/>
</dbReference>
<gene>
    <name evidence="1" type="ORF">BXY39_1797</name>
</gene>
<evidence type="ECO:0008006" key="3">
    <source>
        <dbReference type="Google" id="ProtNLM"/>
    </source>
</evidence>
<sequence>MSAIIILLGLAGLLSAALAVPLRLKATGHLGQDSEFHVHWLGLRRTFKRQFDLRDDSGPSCESCRMRRQIRREQIMTRIARIAQTKGFVRRTSAWVRDLLSNCDAASAEGRLIVGFSDPALTSILVAVVATLPSFTRHKMDLEIEPDFSGARFTGWYDVAVTVRPINAMMPTFRYVFSEPTRKAIRRGFVKRASPAE</sequence>
<evidence type="ECO:0000313" key="2">
    <source>
        <dbReference type="Proteomes" id="UP000271227"/>
    </source>
</evidence>
<accession>A0A3M0CKW8</accession>
<dbReference type="InParanoid" id="A0A3M0CKW8"/>
<dbReference type="AlphaFoldDB" id="A0A3M0CKW8"/>
<proteinExistence type="predicted"/>
<name>A0A3M0CKW8_9PROT</name>
<dbReference type="Proteomes" id="UP000271227">
    <property type="component" value="Unassembled WGS sequence"/>
</dbReference>
<reference evidence="1 2" key="1">
    <citation type="submission" date="2018-10" db="EMBL/GenBank/DDBJ databases">
        <title>Genomic Encyclopedia of Archaeal and Bacterial Type Strains, Phase II (KMG-II): from individual species to whole genera.</title>
        <authorList>
            <person name="Goeker M."/>
        </authorList>
    </citation>
    <scope>NUCLEOTIDE SEQUENCE [LARGE SCALE GENOMIC DNA]</scope>
    <source>
        <strain evidence="1 2">DSM 25217</strain>
    </source>
</reference>
<keyword evidence="2" id="KW-1185">Reference proteome</keyword>
<comment type="caution">
    <text evidence="1">The sequence shown here is derived from an EMBL/GenBank/DDBJ whole genome shotgun (WGS) entry which is preliminary data.</text>
</comment>
<dbReference type="RefSeq" id="WP_121938507.1">
    <property type="nucleotide sequence ID" value="NZ_REFR01000011.1"/>
</dbReference>
<protein>
    <recommendedName>
        <fullName evidence="3">DUF2953 domain-containing protein</fullName>
    </recommendedName>
</protein>
<dbReference type="EMBL" id="REFR01000011">
    <property type="protein sequence ID" value="RMB07709.1"/>
    <property type="molecule type" value="Genomic_DNA"/>
</dbReference>
<organism evidence="1 2">
    <name type="scientific">Eilatimonas milleporae</name>
    <dbReference type="NCBI Taxonomy" id="911205"/>
    <lineage>
        <taxon>Bacteria</taxon>
        <taxon>Pseudomonadati</taxon>
        <taxon>Pseudomonadota</taxon>
        <taxon>Alphaproteobacteria</taxon>
        <taxon>Kordiimonadales</taxon>
        <taxon>Kordiimonadaceae</taxon>
        <taxon>Eilatimonas</taxon>
    </lineage>
</organism>
<evidence type="ECO:0000313" key="1">
    <source>
        <dbReference type="EMBL" id="RMB07709.1"/>
    </source>
</evidence>
<dbReference type="Pfam" id="PF11167">
    <property type="entry name" value="DUF2953"/>
    <property type="match status" value="1"/>
</dbReference>